<organism evidence="1 2">
    <name type="scientific">Candidatus Gallimonas intestinavium</name>
    <dbReference type="NCBI Taxonomy" id="2838603"/>
    <lineage>
        <taxon>Bacteria</taxon>
        <taxon>Bacillati</taxon>
        <taxon>Bacillota</taxon>
        <taxon>Clostridia</taxon>
        <taxon>Candidatus Gallimonas</taxon>
    </lineage>
</organism>
<reference evidence="1" key="1">
    <citation type="journal article" date="2021" name="PeerJ">
        <title>Extensive microbial diversity within the chicken gut microbiome revealed by metagenomics and culture.</title>
        <authorList>
            <person name="Gilroy R."/>
            <person name="Ravi A."/>
            <person name="Getino M."/>
            <person name="Pursley I."/>
            <person name="Horton D.L."/>
            <person name="Alikhan N.F."/>
            <person name="Baker D."/>
            <person name="Gharbi K."/>
            <person name="Hall N."/>
            <person name="Watson M."/>
            <person name="Adriaenssens E.M."/>
            <person name="Foster-Nyarko E."/>
            <person name="Jarju S."/>
            <person name="Secka A."/>
            <person name="Antonio M."/>
            <person name="Oren A."/>
            <person name="Chaudhuri R.R."/>
            <person name="La Ragione R."/>
            <person name="Hildebrand F."/>
            <person name="Pallen M.J."/>
        </authorList>
    </citation>
    <scope>NUCLEOTIDE SEQUENCE</scope>
    <source>
        <strain evidence="1">ChiW7-2402</strain>
    </source>
</reference>
<name>A0A9D2JZ69_9FIRM</name>
<reference evidence="1" key="2">
    <citation type="submission" date="2021-04" db="EMBL/GenBank/DDBJ databases">
        <authorList>
            <person name="Gilroy R."/>
        </authorList>
    </citation>
    <scope>NUCLEOTIDE SEQUENCE</scope>
    <source>
        <strain evidence="1">ChiW7-2402</strain>
    </source>
</reference>
<sequence length="199" mass="21105">MSAKSFFKSTAFKCIIVLLSIVLLCSVFLTICNALFYVSDEERLDRALAELYDGESVSTELAPGADALGDGEEVGRAVVLTARIVTSDNHAGDWLVQTQGLDGYNGGTVTCWVVIETQENAVSGVGAVSISSNEGQSYIGRITQEFLNGFSENFNGEPYPDGMVSSGASYSSTAIRNAVNGALEYVKTSVGEAEEAQNE</sequence>
<evidence type="ECO:0000313" key="2">
    <source>
        <dbReference type="Proteomes" id="UP000824102"/>
    </source>
</evidence>
<dbReference type="Proteomes" id="UP000824102">
    <property type="component" value="Unassembled WGS sequence"/>
</dbReference>
<proteinExistence type="predicted"/>
<evidence type="ECO:0008006" key="3">
    <source>
        <dbReference type="Google" id="ProtNLM"/>
    </source>
</evidence>
<accession>A0A9D2JZ69</accession>
<dbReference type="AlphaFoldDB" id="A0A9D2JZ69"/>
<gene>
    <name evidence="1" type="ORF">H9964_00565</name>
</gene>
<comment type="caution">
    <text evidence="1">The sequence shown here is derived from an EMBL/GenBank/DDBJ whole genome shotgun (WGS) entry which is preliminary data.</text>
</comment>
<dbReference type="EMBL" id="DXBB01000007">
    <property type="protein sequence ID" value="HIZ72052.1"/>
    <property type="molecule type" value="Genomic_DNA"/>
</dbReference>
<protein>
    <recommendedName>
        <fullName evidence="3">FMN-binding domain-containing protein</fullName>
    </recommendedName>
</protein>
<evidence type="ECO:0000313" key="1">
    <source>
        <dbReference type="EMBL" id="HIZ72052.1"/>
    </source>
</evidence>